<dbReference type="EMBL" id="SMMG02000003">
    <property type="protein sequence ID" value="KAA3479856.1"/>
    <property type="molecule type" value="Genomic_DNA"/>
</dbReference>
<accession>A0A5B6WEX8</accession>
<organism evidence="1 2">
    <name type="scientific">Gossypium australe</name>
    <dbReference type="NCBI Taxonomy" id="47621"/>
    <lineage>
        <taxon>Eukaryota</taxon>
        <taxon>Viridiplantae</taxon>
        <taxon>Streptophyta</taxon>
        <taxon>Embryophyta</taxon>
        <taxon>Tracheophyta</taxon>
        <taxon>Spermatophyta</taxon>
        <taxon>Magnoliopsida</taxon>
        <taxon>eudicotyledons</taxon>
        <taxon>Gunneridae</taxon>
        <taxon>Pentapetalae</taxon>
        <taxon>rosids</taxon>
        <taxon>malvids</taxon>
        <taxon>Malvales</taxon>
        <taxon>Malvaceae</taxon>
        <taxon>Malvoideae</taxon>
        <taxon>Gossypium</taxon>
    </lineage>
</organism>
<keyword evidence="2" id="KW-1185">Reference proteome</keyword>
<gene>
    <name evidence="1" type="ORF">EPI10_020336</name>
</gene>
<dbReference type="OrthoDB" id="1650at2759"/>
<sequence>MVPAEMEQTPWNLEAGKEETNMSFTFLNYERISDVHDESEEHKARQFLCNARKSSNLLQSLLIRIEQLE</sequence>
<comment type="caution">
    <text evidence="1">The sequence shown here is derived from an EMBL/GenBank/DDBJ whole genome shotgun (WGS) entry which is preliminary data.</text>
</comment>
<protein>
    <submittedName>
        <fullName evidence="1">Exosome complex component RRP4-like protein</fullName>
    </submittedName>
</protein>
<name>A0A5B6WEX8_9ROSI</name>
<reference evidence="2" key="1">
    <citation type="journal article" date="2019" name="Plant Biotechnol. J.">
        <title>Genome sequencing of the Australian wild diploid species Gossypium australe highlights disease resistance and delayed gland morphogenesis.</title>
        <authorList>
            <person name="Cai Y."/>
            <person name="Cai X."/>
            <person name="Wang Q."/>
            <person name="Wang P."/>
            <person name="Zhang Y."/>
            <person name="Cai C."/>
            <person name="Xu Y."/>
            <person name="Wang K."/>
            <person name="Zhou Z."/>
            <person name="Wang C."/>
            <person name="Geng S."/>
            <person name="Li B."/>
            <person name="Dong Q."/>
            <person name="Hou Y."/>
            <person name="Wang H."/>
            <person name="Ai P."/>
            <person name="Liu Z."/>
            <person name="Yi F."/>
            <person name="Sun M."/>
            <person name="An G."/>
            <person name="Cheng J."/>
            <person name="Zhang Y."/>
            <person name="Shi Q."/>
            <person name="Xie Y."/>
            <person name="Shi X."/>
            <person name="Chang Y."/>
            <person name="Huang F."/>
            <person name="Chen Y."/>
            <person name="Hong S."/>
            <person name="Mi L."/>
            <person name="Sun Q."/>
            <person name="Zhang L."/>
            <person name="Zhou B."/>
            <person name="Peng R."/>
            <person name="Zhang X."/>
            <person name="Liu F."/>
        </authorList>
    </citation>
    <scope>NUCLEOTIDE SEQUENCE [LARGE SCALE GENOMIC DNA]</scope>
    <source>
        <strain evidence="2">cv. PA1801</strain>
    </source>
</reference>
<proteinExistence type="predicted"/>
<dbReference type="Proteomes" id="UP000325315">
    <property type="component" value="Unassembled WGS sequence"/>
</dbReference>
<dbReference type="AlphaFoldDB" id="A0A5B6WEX8"/>
<evidence type="ECO:0000313" key="2">
    <source>
        <dbReference type="Proteomes" id="UP000325315"/>
    </source>
</evidence>
<evidence type="ECO:0000313" key="1">
    <source>
        <dbReference type="EMBL" id="KAA3479856.1"/>
    </source>
</evidence>